<comment type="similarity">
    <text evidence="1">Belongs to the CBF/MAK21 family.</text>
</comment>
<feature type="domain" description="CCAAT-binding factor" evidence="3">
    <location>
        <begin position="527"/>
        <end position="731"/>
    </location>
</feature>
<feature type="compositionally biased region" description="Acidic residues" evidence="2">
    <location>
        <begin position="923"/>
        <end position="957"/>
    </location>
</feature>
<feature type="compositionally biased region" description="Basic and acidic residues" evidence="2">
    <location>
        <begin position="1069"/>
        <end position="1080"/>
    </location>
</feature>
<sequence>MKKRQVKAPVIEEEEKILGDNDTEEIQDFIKQLGLDSINPDTFEASGKTKEKRTKLKKVASNLKTPTLLGQNSASVSDGISAKGKYSEFKQNKFQNKNSAFQEAPTFIQPTQNKKIIFDNTYIAKNPAKDIVKIAPPAPIIHKNENKKIIFDEDYISKPSTDNSQESYSASDDSWYHLLIKPDIPWYQQDKPLKTNGEVSPEAVRKCEEEGKKYLEEDAINYQKVRAVGSDKSETKWIQTVLKSGAFADKIAAHTLLLQESPVHNLPSLKFLISLLDVKGRRECMSSLDALLRLFTEGRILNPNAKLSLMSKKPIDALSTVTPRERKELLALWSFEYQLKDFYNQFLVALDGLLKDAVDTTRRKGISVIAALLSYSPEQEQGLLSRLVNKVGDPTRAVATSTVGQMERLLQQHPQMKLVVVAEVERLLYRPNINTKAQYYALCFLSQILFDSDDVLLATKLIIIYVSFFKACVKKGEVDSKLMNALLTGLKRAYPYSKTVAITGGPLDGHVDTLFKILHMVRFSLATQVLCILDQIVEIDKSNSDRFYSVLFRKLFDPEFGHTTKQSMFLNLLYRVLKRDESLPRLRTFVKRILQVCLSCPPQLGCALLYLVSELIKFRPELKNFPKEMTTKEYVVEDDDDDEEEHYKDVDDDDEEEKTVEENETDTNQEGEKKETSTWVHRKISQSKLKSKSTYDPLARNPLYARAEQSGGMWELHLLTNHFHPSVSLFANTIVEGTPIEYTGDPLQDFTLPRFLDRFVFRNPKLVTAAQVKLPAQRRVLGKRSMYMQRGVRAMAVDSKEFAKQPKNCIPADEMFLYQYFKQRITKGPRPDTNSDDDDSDHESVASEEFEQYLAENTDFASDMKPKTKPDKKKKKGETEGKDEDDEDGDEGAEEDLEEAEADSEEDFDNDEEFQDAFKDFDDMIDNNEEDENLGDEDEDFDEDEMEEDFDEDDIEGGDFREEDVAFSDEDDNDDDEELTVPVPSKSKSKKRMADDIDDLDFAFDAKPSSGKKKRGRDLFNANGNDFVAAEDFAAILEANAGTGLNTAGTTEALANKDKASVKQLQWEMSRDRWMKDLNRPRKGGKKMGNKNKKGKSGPAFRKNRGKPGKQR</sequence>
<reference evidence="4" key="1">
    <citation type="submission" date="2021-11" db="EMBL/GenBank/DDBJ databases">
        <authorList>
            <person name="Schell T."/>
        </authorList>
    </citation>
    <scope>NUCLEOTIDE SEQUENCE</scope>
    <source>
        <strain evidence="4">M5</strain>
    </source>
</reference>
<feature type="compositionally biased region" description="Acidic residues" evidence="2">
    <location>
        <begin position="965"/>
        <end position="979"/>
    </location>
</feature>
<proteinExistence type="inferred from homology"/>
<evidence type="ECO:0000256" key="1">
    <source>
        <dbReference type="ARBA" id="ARBA00007797"/>
    </source>
</evidence>
<feature type="compositionally biased region" description="Acidic residues" evidence="2">
    <location>
        <begin position="636"/>
        <end position="669"/>
    </location>
</feature>
<dbReference type="PANTHER" id="PTHR12048:SF0">
    <property type="entry name" value="CCAAT_ENHANCER-BINDING PROTEIN ZETA"/>
    <property type="match status" value="1"/>
</dbReference>
<feature type="compositionally biased region" description="Acidic residues" evidence="2">
    <location>
        <begin position="881"/>
        <end position="915"/>
    </location>
</feature>
<keyword evidence="5" id="KW-1185">Reference proteome</keyword>
<dbReference type="InterPro" id="IPR016024">
    <property type="entry name" value="ARM-type_fold"/>
</dbReference>
<dbReference type="Proteomes" id="UP000789390">
    <property type="component" value="Unassembled WGS sequence"/>
</dbReference>
<dbReference type="GO" id="GO:0005634">
    <property type="term" value="C:nucleus"/>
    <property type="evidence" value="ECO:0007669"/>
    <property type="project" value="UniProtKB-ARBA"/>
</dbReference>
<dbReference type="InterPro" id="IPR040155">
    <property type="entry name" value="CEBPZ/Mak21-like"/>
</dbReference>
<dbReference type="InterPro" id="IPR005612">
    <property type="entry name" value="CCAAT-binding_factor"/>
</dbReference>
<dbReference type="AlphaFoldDB" id="A0A8J2RFA2"/>
<dbReference type="Pfam" id="PF03914">
    <property type="entry name" value="CBF"/>
    <property type="match status" value="1"/>
</dbReference>
<feature type="region of interest" description="Disordered" evidence="2">
    <location>
        <begin position="1064"/>
        <end position="1112"/>
    </location>
</feature>
<evidence type="ECO:0000256" key="2">
    <source>
        <dbReference type="SAM" id="MobiDB-lite"/>
    </source>
</evidence>
<evidence type="ECO:0000313" key="5">
    <source>
        <dbReference type="Proteomes" id="UP000789390"/>
    </source>
</evidence>
<dbReference type="PANTHER" id="PTHR12048">
    <property type="entry name" value="CCAAT-BINDING FACTOR-RELATED"/>
    <property type="match status" value="1"/>
</dbReference>
<dbReference type="SUPFAM" id="SSF48371">
    <property type="entry name" value="ARM repeat"/>
    <property type="match status" value="1"/>
</dbReference>
<name>A0A8J2RFA2_9CRUS</name>
<feature type="compositionally biased region" description="Basic residues" evidence="2">
    <location>
        <begin position="1081"/>
        <end position="1112"/>
    </location>
</feature>
<protein>
    <recommendedName>
        <fullName evidence="3">CCAAT-binding factor domain-containing protein</fullName>
    </recommendedName>
</protein>
<dbReference type="EMBL" id="CAKKLH010000001">
    <property type="protein sequence ID" value="CAH0097958.1"/>
    <property type="molecule type" value="Genomic_DNA"/>
</dbReference>
<comment type="caution">
    <text evidence="4">The sequence shown here is derived from an EMBL/GenBank/DDBJ whole genome shotgun (WGS) entry which is preliminary data.</text>
</comment>
<feature type="region of interest" description="Disordered" evidence="2">
    <location>
        <begin position="827"/>
        <end position="994"/>
    </location>
</feature>
<accession>A0A8J2RFA2</accession>
<gene>
    <name evidence="4" type="ORF">DGAL_LOCUS5</name>
</gene>
<evidence type="ECO:0000259" key="3">
    <source>
        <dbReference type="Pfam" id="PF03914"/>
    </source>
</evidence>
<evidence type="ECO:0000313" key="4">
    <source>
        <dbReference type="EMBL" id="CAH0097958.1"/>
    </source>
</evidence>
<feature type="compositionally biased region" description="Acidic residues" evidence="2">
    <location>
        <begin position="834"/>
        <end position="851"/>
    </location>
</feature>
<organism evidence="4 5">
    <name type="scientific">Daphnia galeata</name>
    <dbReference type="NCBI Taxonomy" id="27404"/>
    <lineage>
        <taxon>Eukaryota</taxon>
        <taxon>Metazoa</taxon>
        <taxon>Ecdysozoa</taxon>
        <taxon>Arthropoda</taxon>
        <taxon>Crustacea</taxon>
        <taxon>Branchiopoda</taxon>
        <taxon>Diplostraca</taxon>
        <taxon>Cladocera</taxon>
        <taxon>Anomopoda</taxon>
        <taxon>Daphniidae</taxon>
        <taxon>Daphnia</taxon>
    </lineage>
</organism>
<feature type="region of interest" description="Disordered" evidence="2">
    <location>
        <begin position="633"/>
        <end position="680"/>
    </location>
</feature>
<dbReference type="OrthoDB" id="28947at2759"/>